<dbReference type="GO" id="GO:0008270">
    <property type="term" value="F:zinc ion binding"/>
    <property type="evidence" value="ECO:0007669"/>
    <property type="project" value="InterPro"/>
</dbReference>
<evidence type="ECO:0000256" key="8">
    <source>
        <dbReference type="ARBA" id="ARBA00022723"/>
    </source>
</evidence>
<dbReference type="SUPFAM" id="SSF54897">
    <property type="entry name" value="Protease propeptides/inhibitors"/>
    <property type="match status" value="1"/>
</dbReference>
<accession>A0A6J8CK49</accession>
<comment type="function">
    <text evidence="16">Involved in the digestion of the blood meal.</text>
</comment>
<dbReference type="Pfam" id="PF00246">
    <property type="entry name" value="Peptidase_M14"/>
    <property type="match status" value="1"/>
</dbReference>
<keyword evidence="15" id="KW-1015">Disulfide bond</keyword>
<evidence type="ECO:0000256" key="5">
    <source>
        <dbReference type="ARBA" id="ARBA00022525"/>
    </source>
</evidence>
<dbReference type="GO" id="GO:0005615">
    <property type="term" value="C:extracellular space"/>
    <property type="evidence" value="ECO:0007669"/>
    <property type="project" value="TreeGrafter"/>
</dbReference>
<dbReference type="Pfam" id="PF02244">
    <property type="entry name" value="Propep_M14"/>
    <property type="match status" value="1"/>
</dbReference>
<dbReference type="FunFam" id="3.40.630.10:FF:000040">
    <property type="entry name" value="zinc carboxypeptidase"/>
    <property type="match status" value="1"/>
</dbReference>
<evidence type="ECO:0000256" key="13">
    <source>
        <dbReference type="ARBA" id="ARBA00023049"/>
    </source>
</evidence>
<evidence type="ECO:0000256" key="1">
    <source>
        <dbReference type="ARBA" id="ARBA00001947"/>
    </source>
</evidence>
<keyword evidence="10 19" id="KW-0378">Hydrolase</keyword>
<evidence type="ECO:0000313" key="20">
    <source>
        <dbReference type="Proteomes" id="UP000507470"/>
    </source>
</evidence>
<dbReference type="PANTHER" id="PTHR11705">
    <property type="entry name" value="PROTEASE FAMILY M14 CARBOXYPEPTIDASE A,B"/>
    <property type="match status" value="1"/>
</dbReference>
<comment type="cofactor">
    <cofactor evidence="1">
        <name>Zn(2+)</name>
        <dbReference type="ChEBI" id="CHEBI:29105"/>
    </cofactor>
</comment>
<evidence type="ECO:0000256" key="7">
    <source>
        <dbReference type="ARBA" id="ARBA00022670"/>
    </source>
</evidence>
<name>A0A6J8CK49_MYTCO</name>
<evidence type="ECO:0000256" key="17">
    <source>
        <dbReference type="PROSITE-ProRule" id="PRU01379"/>
    </source>
</evidence>
<evidence type="ECO:0000256" key="14">
    <source>
        <dbReference type="ARBA" id="ARBA00023145"/>
    </source>
</evidence>
<keyword evidence="8" id="KW-0479">Metal-binding</keyword>
<protein>
    <submittedName>
        <fullName evidence="19">CPA2</fullName>
        <ecNumber evidence="19">3.4.17.15</ecNumber>
    </submittedName>
</protein>
<keyword evidence="12" id="KW-0843">Virulence</keyword>
<keyword evidence="14" id="KW-0865">Zymogen</keyword>
<keyword evidence="6 19" id="KW-0121">Carboxypeptidase</keyword>
<evidence type="ECO:0000256" key="4">
    <source>
        <dbReference type="ARBA" id="ARBA00005988"/>
    </source>
</evidence>
<comment type="subcellular location">
    <subcellularLocation>
        <location evidence="3">Secreted</location>
    </subcellularLocation>
</comment>
<dbReference type="GO" id="GO:0004181">
    <property type="term" value="F:metallocarboxypeptidase activity"/>
    <property type="evidence" value="ECO:0007669"/>
    <property type="project" value="InterPro"/>
</dbReference>
<dbReference type="InterPro" id="IPR036990">
    <property type="entry name" value="M14A-like_propep"/>
</dbReference>
<evidence type="ECO:0000256" key="10">
    <source>
        <dbReference type="ARBA" id="ARBA00022801"/>
    </source>
</evidence>
<evidence type="ECO:0000256" key="12">
    <source>
        <dbReference type="ARBA" id="ARBA00023026"/>
    </source>
</evidence>
<dbReference type="PANTHER" id="PTHR11705:SF143">
    <property type="entry name" value="SLL0236 PROTEIN"/>
    <property type="match status" value="1"/>
</dbReference>
<dbReference type="PROSITE" id="PS52035">
    <property type="entry name" value="PEPTIDASE_M14"/>
    <property type="match status" value="1"/>
</dbReference>
<keyword evidence="9" id="KW-0732">Signal</keyword>
<dbReference type="EMBL" id="CACVKT020005508">
    <property type="protein sequence ID" value="CAC5395434.1"/>
    <property type="molecule type" value="Genomic_DNA"/>
</dbReference>
<evidence type="ECO:0000256" key="3">
    <source>
        <dbReference type="ARBA" id="ARBA00004613"/>
    </source>
</evidence>
<dbReference type="AlphaFoldDB" id="A0A6J8CK49"/>
<evidence type="ECO:0000256" key="11">
    <source>
        <dbReference type="ARBA" id="ARBA00022833"/>
    </source>
</evidence>
<feature type="domain" description="Peptidase M14" evidence="18">
    <location>
        <begin position="67"/>
        <end position="346"/>
    </location>
</feature>
<dbReference type="EC" id="3.4.17.15" evidence="19"/>
<gene>
    <name evidence="19" type="ORF">MCOR_30107</name>
</gene>
<keyword evidence="13" id="KW-0482">Metalloprotease</keyword>
<dbReference type="PRINTS" id="PR00765">
    <property type="entry name" value="CRBOXYPTASEA"/>
</dbReference>
<dbReference type="Gene3D" id="3.30.70.340">
    <property type="entry name" value="Metallocarboxypeptidase-like"/>
    <property type="match status" value="1"/>
</dbReference>
<reference evidence="19 20" key="1">
    <citation type="submission" date="2020-06" db="EMBL/GenBank/DDBJ databases">
        <authorList>
            <person name="Li R."/>
            <person name="Bekaert M."/>
        </authorList>
    </citation>
    <scope>NUCLEOTIDE SEQUENCE [LARGE SCALE GENOMIC DNA]</scope>
    <source>
        <strain evidence="20">wild</strain>
    </source>
</reference>
<dbReference type="GO" id="GO:0006508">
    <property type="term" value="P:proteolysis"/>
    <property type="evidence" value="ECO:0007669"/>
    <property type="project" value="UniProtKB-KW"/>
</dbReference>
<keyword evidence="20" id="KW-1185">Reference proteome</keyword>
<keyword evidence="11" id="KW-0862">Zinc</keyword>
<sequence>MYDVVPKTNLQLRILQEIYKEAKQDEIDFWVPPRGINIPVQISLPPKSELVGTFRLVGMDTRLVMDNVQHYIDQQNKVDLKFSPKGKAAPFNYGEYHNLSAIDTGKVKQKNGFFMEGGIHAREWISPATVIYMTGQMLDRYGIDAKITDIVDSYTWYILPVFNVDGYAYTWTTDRNWRKTRSKHGACYGVDPNRNWDYEWCKEGASKEPCSDTYCGPSAFSEVEVKAVADFISMHKDTIKAFIDFHSYSQLWMTPWGYTKKLPADYEDQNAGAKAACDALQVDYGTKYEHGSIANIIYEASGSSADWTYGAEKVKYSYGVELRDKGKYGFLLPAEEIIPFWERNFK</sequence>
<evidence type="ECO:0000256" key="15">
    <source>
        <dbReference type="ARBA" id="ARBA00023157"/>
    </source>
</evidence>
<dbReference type="InterPro" id="IPR003146">
    <property type="entry name" value="M14A_act_pep"/>
</dbReference>
<evidence type="ECO:0000256" key="2">
    <source>
        <dbReference type="ARBA" id="ARBA00003091"/>
    </source>
</evidence>
<comment type="similarity">
    <text evidence="4 17">Belongs to the peptidase M14 family.</text>
</comment>
<organism evidence="19 20">
    <name type="scientific">Mytilus coruscus</name>
    <name type="common">Sea mussel</name>
    <dbReference type="NCBI Taxonomy" id="42192"/>
    <lineage>
        <taxon>Eukaryota</taxon>
        <taxon>Metazoa</taxon>
        <taxon>Spiralia</taxon>
        <taxon>Lophotrochozoa</taxon>
        <taxon>Mollusca</taxon>
        <taxon>Bivalvia</taxon>
        <taxon>Autobranchia</taxon>
        <taxon>Pteriomorphia</taxon>
        <taxon>Mytilida</taxon>
        <taxon>Mytiloidea</taxon>
        <taxon>Mytilidae</taxon>
        <taxon>Mytilinae</taxon>
        <taxon>Mytilus</taxon>
    </lineage>
</organism>
<evidence type="ECO:0000259" key="18">
    <source>
        <dbReference type="PROSITE" id="PS52035"/>
    </source>
</evidence>
<feature type="active site" description="Proton donor/acceptor" evidence="17">
    <location>
        <position position="321"/>
    </location>
</feature>
<keyword evidence="7" id="KW-0645">Protease</keyword>
<dbReference type="SUPFAM" id="SSF53187">
    <property type="entry name" value="Zn-dependent exopeptidases"/>
    <property type="match status" value="1"/>
</dbReference>
<dbReference type="Proteomes" id="UP000507470">
    <property type="component" value="Unassembled WGS sequence"/>
</dbReference>
<dbReference type="SMART" id="SM00631">
    <property type="entry name" value="Zn_pept"/>
    <property type="match status" value="1"/>
</dbReference>
<evidence type="ECO:0000256" key="6">
    <source>
        <dbReference type="ARBA" id="ARBA00022645"/>
    </source>
</evidence>
<comment type="function">
    <text evidence="2">Extracellular metalloprotease that contributes to pathogenicity.</text>
</comment>
<dbReference type="OrthoDB" id="3626597at2759"/>
<dbReference type="CDD" id="cd03860">
    <property type="entry name" value="M14_CP_A-B_like"/>
    <property type="match status" value="1"/>
</dbReference>
<evidence type="ECO:0000256" key="9">
    <source>
        <dbReference type="ARBA" id="ARBA00022729"/>
    </source>
</evidence>
<dbReference type="InterPro" id="IPR000834">
    <property type="entry name" value="Peptidase_M14"/>
</dbReference>
<proteinExistence type="inferred from homology"/>
<keyword evidence="5" id="KW-0964">Secreted</keyword>
<dbReference type="Gene3D" id="3.40.630.10">
    <property type="entry name" value="Zn peptidases"/>
    <property type="match status" value="1"/>
</dbReference>
<evidence type="ECO:0000313" key="19">
    <source>
        <dbReference type="EMBL" id="CAC5395434.1"/>
    </source>
</evidence>
<evidence type="ECO:0000256" key="16">
    <source>
        <dbReference type="ARBA" id="ARBA00057299"/>
    </source>
</evidence>